<evidence type="ECO:0000313" key="2">
    <source>
        <dbReference type="EMBL" id="KAH7936262.1"/>
    </source>
</evidence>
<proteinExistence type="predicted"/>
<protein>
    <submittedName>
        <fullName evidence="2">Uncharacterized protein</fullName>
    </submittedName>
</protein>
<dbReference type="Proteomes" id="UP000821837">
    <property type="component" value="Unassembled WGS sequence"/>
</dbReference>
<feature type="region of interest" description="Disordered" evidence="1">
    <location>
        <begin position="1"/>
        <end position="39"/>
    </location>
</feature>
<name>A0A9D4PDZ1_RHISA</name>
<reference evidence="2" key="2">
    <citation type="submission" date="2021-09" db="EMBL/GenBank/DDBJ databases">
        <authorList>
            <person name="Jia N."/>
            <person name="Wang J."/>
            <person name="Shi W."/>
            <person name="Du L."/>
            <person name="Sun Y."/>
            <person name="Zhan W."/>
            <person name="Jiang J."/>
            <person name="Wang Q."/>
            <person name="Zhang B."/>
            <person name="Ji P."/>
            <person name="Sakyi L.B."/>
            <person name="Cui X."/>
            <person name="Yuan T."/>
            <person name="Jiang B."/>
            <person name="Yang W."/>
            <person name="Lam T.T.-Y."/>
            <person name="Chang Q."/>
            <person name="Ding S."/>
            <person name="Wang X."/>
            <person name="Zhu J."/>
            <person name="Ruan X."/>
            <person name="Zhao L."/>
            <person name="Wei J."/>
            <person name="Que T."/>
            <person name="Du C."/>
            <person name="Cheng J."/>
            <person name="Dai P."/>
            <person name="Han X."/>
            <person name="Huang E."/>
            <person name="Gao Y."/>
            <person name="Liu J."/>
            <person name="Shao H."/>
            <person name="Ye R."/>
            <person name="Li L."/>
            <person name="Wei W."/>
            <person name="Wang X."/>
            <person name="Wang C."/>
            <person name="Huo Q."/>
            <person name="Li W."/>
            <person name="Guo W."/>
            <person name="Chen H."/>
            <person name="Chen S."/>
            <person name="Zhou L."/>
            <person name="Zhou L."/>
            <person name="Ni X."/>
            <person name="Tian J."/>
            <person name="Zhou Y."/>
            <person name="Sheng Y."/>
            <person name="Liu T."/>
            <person name="Pan Y."/>
            <person name="Xia L."/>
            <person name="Li J."/>
            <person name="Zhao F."/>
            <person name="Cao W."/>
        </authorList>
    </citation>
    <scope>NUCLEOTIDE SEQUENCE</scope>
    <source>
        <strain evidence="2">Rsan-2018</strain>
        <tissue evidence="2">Larvae</tissue>
    </source>
</reference>
<evidence type="ECO:0000256" key="1">
    <source>
        <dbReference type="SAM" id="MobiDB-lite"/>
    </source>
</evidence>
<sequence>MASRRTSSLVGGDESESVKESSCSLALPGNSSSFVAKSHRPKDIIKQLQERVCKYKKTIERLRKRQKLIMPNIAMKLPAEYLFSVHY</sequence>
<comment type="caution">
    <text evidence="2">The sequence shown here is derived from an EMBL/GenBank/DDBJ whole genome shotgun (WGS) entry which is preliminary data.</text>
</comment>
<keyword evidence="3" id="KW-1185">Reference proteome</keyword>
<accession>A0A9D4PDZ1</accession>
<organism evidence="2 3">
    <name type="scientific">Rhipicephalus sanguineus</name>
    <name type="common">Brown dog tick</name>
    <name type="synonym">Ixodes sanguineus</name>
    <dbReference type="NCBI Taxonomy" id="34632"/>
    <lineage>
        <taxon>Eukaryota</taxon>
        <taxon>Metazoa</taxon>
        <taxon>Ecdysozoa</taxon>
        <taxon>Arthropoda</taxon>
        <taxon>Chelicerata</taxon>
        <taxon>Arachnida</taxon>
        <taxon>Acari</taxon>
        <taxon>Parasitiformes</taxon>
        <taxon>Ixodida</taxon>
        <taxon>Ixodoidea</taxon>
        <taxon>Ixodidae</taxon>
        <taxon>Rhipicephalinae</taxon>
        <taxon>Rhipicephalus</taxon>
        <taxon>Rhipicephalus</taxon>
    </lineage>
</organism>
<reference evidence="2" key="1">
    <citation type="journal article" date="2020" name="Cell">
        <title>Large-Scale Comparative Analyses of Tick Genomes Elucidate Their Genetic Diversity and Vector Capacities.</title>
        <authorList>
            <consortium name="Tick Genome and Microbiome Consortium (TIGMIC)"/>
            <person name="Jia N."/>
            <person name="Wang J."/>
            <person name="Shi W."/>
            <person name="Du L."/>
            <person name="Sun Y."/>
            <person name="Zhan W."/>
            <person name="Jiang J.F."/>
            <person name="Wang Q."/>
            <person name="Zhang B."/>
            <person name="Ji P."/>
            <person name="Bell-Sakyi L."/>
            <person name="Cui X.M."/>
            <person name="Yuan T.T."/>
            <person name="Jiang B.G."/>
            <person name="Yang W.F."/>
            <person name="Lam T.T."/>
            <person name="Chang Q.C."/>
            <person name="Ding S.J."/>
            <person name="Wang X.J."/>
            <person name="Zhu J.G."/>
            <person name="Ruan X.D."/>
            <person name="Zhao L."/>
            <person name="Wei J.T."/>
            <person name="Ye R.Z."/>
            <person name="Que T.C."/>
            <person name="Du C.H."/>
            <person name="Zhou Y.H."/>
            <person name="Cheng J.X."/>
            <person name="Dai P.F."/>
            <person name="Guo W.B."/>
            <person name="Han X.H."/>
            <person name="Huang E.J."/>
            <person name="Li L.F."/>
            <person name="Wei W."/>
            <person name="Gao Y.C."/>
            <person name="Liu J.Z."/>
            <person name="Shao H.Z."/>
            <person name="Wang X."/>
            <person name="Wang C.C."/>
            <person name="Yang T.C."/>
            <person name="Huo Q.B."/>
            <person name="Li W."/>
            <person name="Chen H.Y."/>
            <person name="Chen S.E."/>
            <person name="Zhou L.G."/>
            <person name="Ni X.B."/>
            <person name="Tian J.H."/>
            <person name="Sheng Y."/>
            <person name="Liu T."/>
            <person name="Pan Y.S."/>
            <person name="Xia L.Y."/>
            <person name="Li J."/>
            <person name="Zhao F."/>
            <person name="Cao W.C."/>
        </authorList>
    </citation>
    <scope>NUCLEOTIDE SEQUENCE</scope>
    <source>
        <strain evidence="2">Rsan-2018</strain>
    </source>
</reference>
<dbReference type="AlphaFoldDB" id="A0A9D4PDZ1"/>
<evidence type="ECO:0000313" key="3">
    <source>
        <dbReference type="Proteomes" id="UP000821837"/>
    </source>
</evidence>
<gene>
    <name evidence="2" type="ORF">HPB52_021178</name>
</gene>
<dbReference type="EMBL" id="JABSTV010001255">
    <property type="protein sequence ID" value="KAH7936262.1"/>
    <property type="molecule type" value="Genomic_DNA"/>
</dbReference>
<feature type="compositionally biased region" description="Polar residues" evidence="1">
    <location>
        <begin position="20"/>
        <end position="35"/>
    </location>
</feature>